<proteinExistence type="predicted"/>
<feature type="transmembrane region" description="Helical" evidence="1">
    <location>
        <begin position="43"/>
        <end position="68"/>
    </location>
</feature>
<organism evidence="2 3">
    <name type="scientific">Bacillus timonensis</name>
    <dbReference type="NCBI Taxonomy" id="1033734"/>
    <lineage>
        <taxon>Bacteria</taxon>
        <taxon>Bacillati</taxon>
        <taxon>Bacillota</taxon>
        <taxon>Bacilli</taxon>
        <taxon>Bacillales</taxon>
        <taxon>Bacillaceae</taxon>
        <taxon>Bacillus</taxon>
    </lineage>
</organism>
<protein>
    <submittedName>
        <fullName evidence="2">DUF2619 domain-containing protein</fullName>
    </submittedName>
</protein>
<evidence type="ECO:0000256" key="1">
    <source>
        <dbReference type="SAM" id="Phobius"/>
    </source>
</evidence>
<dbReference type="OrthoDB" id="1726013at2"/>
<dbReference type="InterPro" id="IPR020390">
    <property type="entry name" value="Uncharacterised_YqhV"/>
</dbReference>
<evidence type="ECO:0000313" key="2">
    <source>
        <dbReference type="EMBL" id="THE11284.1"/>
    </source>
</evidence>
<keyword evidence="1" id="KW-1133">Transmembrane helix</keyword>
<keyword evidence="3" id="KW-1185">Reference proteome</keyword>
<accession>A0A4S3PPR0</accession>
<reference evidence="2 3" key="1">
    <citation type="journal article" date="2019" name="Indoor Air">
        <title>Impacts of indoor surface finishes on bacterial viability.</title>
        <authorList>
            <person name="Hu J."/>
            <person name="Maamar S.B."/>
            <person name="Glawe A.J."/>
            <person name="Gottel N."/>
            <person name="Gilbert J.A."/>
            <person name="Hartmann E.M."/>
        </authorList>
    </citation>
    <scope>NUCLEOTIDE SEQUENCE [LARGE SCALE GENOMIC DNA]</scope>
    <source>
        <strain evidence="2 3">AF060A6</strain>
    </source>
</reference>
<sequence length="93" mass="9933">MKRLLSVFDSTVLTMAGLRIISGCLEITAAILMLTFNDVKKALAVNAMLAIVGPLILIATMSIGLIGLADQLSYSKLLFIGLGVAFILYGIFR</sequence>
<dbReference type="EMBL" id="SLUB01000031">
    <property type="protein sequence ID" value="THE11284.1"/>
    <property type="molecule type" value="Genomic_DNA"/>
</dbReference>
<name>A0A4S3PPR0_9BACI</name>
<gene>
    <name evidence="2" type="ORF">E1I69_15625</name>
</gene>
<dbReference type="STRING" id="1033734.GCA_000285535_04291"/>
<dbReference type="Pfam" id="PF10942">
    <property type="entry name" value="DUF2619"/>
    <property type="match status" value="1"/>
</dbReference>
<keyword evidence="1" id="KW-0472">Membrane</keyword>
<dbReference type="Proteomes" id="UP000306477">
    <property type="component" value="Unassembled WGS sequence"/>
</dbReference>
<evidence type="ECO:0000313" key="3">
    <source>
        <dbReference type="Proteomes" id="UP000306477"/>
    </source>
</evidence>
<feature type="transmembrane region" description="Helical" evidence="1">
    <location>
        <begin position="74"/>
        <end position="92"/>
    </location>
</feature>
<keyword evidence="1" id="KW-0812">Transmembrane</keyword>
<comment type="caution">
    <text evidence="2">The sequence shown here is derived from an EMBL/GenBank/DDBJ whole genome shotgun (WGS) entry which is preliminary data.</text>
</comment>
<dbReference type="RefSeq" id="WP_116352528.1">
    <property type="nucleotide sequence ID" value="NZ_SLUB01000031.1"/>
</dbReference>
<dbReference type="AlphaFoldDB" id="A0A4S3PPR0"/>
<feature type="transmembrane region" description="Helical" evidence="1">
    <location>
        <begin position="12"/>
        <end position="36"/>
    </location>
</feature>